<dbReference type="AlphaFoldDB" id="G0NI01"/>
<gene>
    <name evidence="3" type="ORF">CAEBREN_18060</name>
</gene>
<dbReference type="PROSITE" id="PS50888">
    <property type="entry name" value="BHLH"/>
    <property type="match status" value="1"/>
</dbReference>
<dbReference type="GO" id="GO:0000981">
    <property type="term" value="F:DNA-binding transcription factor activity, RNA polymerase II-specific"/>
    <property type="evidence" value="ECO:0007669"/>
    <property type="project" value="TreeGrafter"/>
</dbReference>
<keyword evidence="4" id="KW-1185">Reference proteome</keyword>
<dbReference type="GO" id="GO:0000977">
    <property type="term" value="F:RNA polymerase II transcription regulatory region sequence-specific DNA binding"/>
    <property type="evidence" value="ECO:0007669"/>
    <property type="project" value="TreeGrafter"/>
</dbReference>
<dbReference type="OrthoDB" id="6106870at2759"/>
<accession>G0NI01</accession>
<dbReference type="PANTHER" id="PTHR23349">
    <property type="entry name" value="BASIC HELIX-LOOP-HELIX TRANSCRIPTION FACTOR, TWIST"/>
    <property type="match status" value="1"/>
</dbReference>
<sequence>MEPTTIPSSPSSSSSTIHQEEPMDSTTGNPTPELTTADLQQQQTVQSMGPYDEFVKQNMSFFQQTLMRIQTSNPSTAPNESSENDLKKNGGTPKKVLTIEENESTPSPTKRQISTGKVDEIMVEKAKRRRAKKNARKQIRMRNLSIAYEELRDCLPSEEGIEAAQLSILKIAIEYIQFLHAVLAGDPEEEVKCQEKLLHEMKSAKPTRMKRNV</sequence>
<feature type="compositionally biased region" description="Polar residues" evidence="1">
    <location>
        <begin position="71"/>
        <end position="81"/>
    </location>
</feature>
<feature type="domain" description="BHLH" evidence="2">
    <location>
        <begin position="128"/>
        <end position="179"/>
    </location>
</feature>
<dbReference type="HOGENOM" id="CLU_089752_0_0_1"/>
<dbReference type="InterPro" id="IPR011598">
    <property type="entry name" value="bHLH_dom"/>
</dbReference>
<feature type="region of interest" description="Disordered" evidence="1">
    <location>
        <begin position="71"/>
        <end position="93"/>
    </location>
</feature>
<reference evidence="4" key="1">
    <citation type="submission" date="2011-07" db="EMBL/GenBank/DDBJ databases">
        <authorList>
            <consortium name="Caenorhabditis brenneri Sequencing and Analysis Consortium"/>
            <person name="Wilson R.K."/>
        </authorList>
    </citation>
    <scope>NUCLEOTIDE SEQUENCE [LARGE SCALE GENOMIC DNA]</scope>
    <source>
        <strain evidence="4">PB2801</strain>
    </source>
</reference>
<dbReference type="SMART" id="SM00353">
    <property type="entry name" value="HLH"/>
    <property type="match status" value="1"/>
</dbReference>
<dbReference type="Pfam" id="PF00010">
    <property type="entry name" value="HLH"/>
    <property type="match status" value="1"/>
</dbReference>
<dbReference type="GO" id="GO:0032502">
    <property type="term" value="P:developmental process"/>
    <property type="evidence" value="ECO:0007669"/>
    <property type="project" value="TreeGrafter"/>
</dbReference>
<evidence type="ECO:0000256" key="1">
    <source>
        <dbReference type="SAM" id="MobiDB-lite"/>
    </source>
</evidence>
<evidence type="ECO:0000313" key="3">
    <source>
        <dbReference type="EMBL" id="EGT31641.1"/>
    </source>
</evidence>
<dbReference type="Gene3D" id="4.10.280.10">
    <property type="entry name" value="Helix-loop-helix DNA-binding domain"/>
    <property type="match status" value="1"/>
</dbReference>
<dbReference type="SUPFAM" id="SSF47459">
    <property type="entry name" value="HLH, helix-loop-helix DNA-binding domain"/>
    <property type="match status" value="1"/>
</dbReference>
<dbReference type="Proteomes" id="UP000008068">
    <property type="component" value="Unassembled WGS sequence"/>
</dbReference>
<feature type="compositionally biased region" description="Low complexity" evidence="1">
    <location>
        <begin position="1"/>
        <end position="17"/>
    </location>
</feature>
<dbReference type="eggNOG" id="KOG4029">
    <property type="taxonomic scope" value="Eukaryota"/>
</dbReference>
<organism evidence="4">
    <name type="scientific">Caenorhabditis brenneri</name>
    <name type="common">Nematode worm</name>
    <dbReference type="NCBI Taxonomy" id="135651"/>
    <lineage>
        <taxon>Eukaryota</taxon>
        <taxon>Metazoa</taxon>
        <taxon>Ecdysozoa</taxon>
        <taxon>Nematoda</taxon>
        <taxon>Chromadorea</taxon>
        <taxon>Rhabditida</taxon>
        <taxon>Rhabditina</taxon>
        <taxon>Rhabditomorpha</taxon>
        <taxon>Rhabditoidea</taxon>
        <taxon>Rhabditidae</taxon>
        <taxon>Peloderinae</taxon>
        <taxon>Caenorhabditis</taxon>
    </lineage>
</organism>
<dbReference type="STRING" id="135651.G0NI01"/>
<dbReference type="InterPro" id="IPR050283">
    <property type="entry name" value="E-box_TF_Regulators"/>
</dbReference>
<evidence type="ECO:0000259" key="2">
    <source>
        <dbReference type="PROSITE" id="PS50888"/>
    </source>
</evidence>
<dbReference type="InParanoid" id="G0NI01"/>
<dbReference type="PANTHER" id="PTHR23349:SF42">
    <property type="entry name" value="BHLH DOMAIN-CONTAINING PROTEIN"/>
    <property type="match status" value="1"/>
</dbReference>
<feature type="region of interest" description="Disordered" evidence="1">
    <location>
        <begin position="1"/>
        <end position="51"/>
    </location>
</feature>
<evidence type="ECO:0000313" key="4">
    <source>
        <dbReference type="Proteomes" id="UP000008068"/>
    </source>
</evidence>
<dbReference type="EMBL" id="GL379887">
    <property type="protein sequence ID" value="EGT31641.1"/>
    <property type="molecule type" value="Genomic_DNA"/>
</dbReference>
<dbReference type="GO" id="GO:0046983">
    <property type="term" value="F:protein dimerization activity"/>
    <property type="evidence" value="ECO:0007669"/>
    <property type="project" value="InterPro"/>
</dbReference>
<proteinExistence type="predicted"/>
<dbReference type="InterPro" id="IPR036638">
    <property type="entry name" value="HLH_DNA-bd_sf"/>
</dbReference>
<name>G0NI01_CAEBE</name>
<feature type="compositionally biased region" description="Polar residues" evidence="1">
    <location>
        <begin position="24"/>
        <end position="47"/>
    </location>
</feature>
<protein>
    <recommendedName>
        <fullName evidence="2">BHLH domain-containing protein</fullName>
    </recommendedName>
</protein>